<dbReference type="Proteomes" id="UP000824120">
    <property type="component" value="Chromosome 2"/>
</dbReference>
<dbReference type="AlphaFoldDB" id="A0A9J6AJU8"/>
<organism evidence="1 2">
    <name type="scientific">Solanum commersonii</name>
    <name type="common">Commerson's wild potato</name>
    <name type="synonym">Commerson's nightshade</name>
    <dbReference type="NCBI Taxonomy" id="4109"/>
    <lineage>
        <taxon>Eukaryota</taxon>
        <taxon>Viridiplantae</taxon>
        <taxon>Streptophyta</taxon>
        <taxon>Embryophyta</taxon>
        <taxon>Tracheophyta</taxon>
        <taxon>Spermatophyta</taxon>
        <taxon>Magnoliopsida</taxon>
        <taxon>eudicotyledons</taxon>
        <taxon>Gunneridae</taxon>
        <taxon>Pentapetalae</taxon>
        <taxon>asterids</taxon>
        <taxon>lamiids</taxon>
        <taxon>Solanales</taxon>
        <taxon>Solanaceae</taxon>
        <taxon>Solanoideae</taxon>
        <taxon>Solaneae</taxon>
        <taxon>Solanum</taxon>
    </lineage>
</organism>
<name>A0A9J6AJU8_SOLCO</name>
<dbReference type="EMBL" id="JACXVP010000002">
    <property type="protein sequence ID" value="KAG5624604.1"/>
    <property type="molecule type" value="Genomic_DNA"/>
</dbReference>
<evidence type="ECO:0000313" key="2">
    <source>
        <dbReference type="Proteomes" id="UP000824120"/>
    </source>
</evidence>
<accession>A0A9J6AJU8</accession>
<gene>
    <name evidence="1" type="ORF">H5410_009822</name>
</gene>
<keyword evidence="2" id="KW-1185">Reference proteome</keyword>
<proteinExistence type="predicted"/>
<reference evidence="1 2" key="1">
    <citation type="submission" date="2020-09" db="EMBL/GenBank/DDBJ databases">
        <title>De no assembly of potato wild relative species, Solanum commersonii.</title>
        <authorList>
            <person name="Cho K."/>
        </authorList>
    </citation>
    <scope>NUCLEOTIDE SEQUENCE [LARGE SCALE GENOMIC DNA]</scope>
    <source>
        <strain evidence="1">LZ3.2</strain>
        <tissue evidence="1">Leaf</tissue>
    </source>
</reference>
<protein>
    <submittedName>
        <fullName evidence="1">Uncharacterized protein</fullName>
    </submittedName>
</protein>
<feature type="non-terminal residue" evidence="1">
    <location>
        <position position="1"/>
    </location>
</feature>
<comment type="caution">
    <text evidence="1">The sequence shown here is derived from an EMBL/GenBank/DDBJ whole genome shotgun (WGS) entry which is preliminary data.</text>
</comment>
<sequence>MDYQTATPLQHIWKHLKIHSDTFQTCSSLEIGNCKQVRFWTETWLALSFLKDQYPLLSTVAQNPKAPISENWSSSPWDITFRLNINDSEVESLCSLLSHLHSLPPLLSRDDSLHGNVMLSALGADLTVWNPMIESAEVASGMAKEALVKRGKGSVDQKHFVQHSYVFHVRPRQSSQKVGTSSMYLFMGYIGRHNKASSRERGSCHFSKGMGRTRCEIPQ</sequence>
<evidence type="ECO:0000313" key="1">
    <source>
        <dbReference type="EMBL" id="KAG5624604.1"/>
    </source>
</evidence>
<dbReference type="OrthoDB" id="1306001at2759"/>